<evidence type="ECO:0000313" key="1">
    <source>
        <dbReference type="EMBL" id="JAE30791.1"/>
    </source>
</evidence>
<reference evidence="1" key="1">
    <citation type="submission" date="2014-09" db="EMBL/GenBank/DDBJ databases">
        <authorList>
            <person name="Magalhaes I.L.F."/>
            <person name="Oliveira U."/>
            <person name="Santos F.R."/>
            <person name="Vidigal T.H.D.A."/>
            <person name="Brescovit A.D."/>
            <person name="Santos A.J."/>
        </authorList>
    </citation>
    <scope>NUCLEOTIDE SEQUENCE</scope>
    <source>
        <tissue evidence="1">Shoot tissue taken approximately 20 cm above the soil surface</tissue>
    </source>
</reference>
<protein>
    <submittedName>
        <fullName evidence="1">Uncharacterized protein</fullName>
    </submittedName>
</protein>
<proteinExistence type="predicted"/>
<dbReference type="EMBL" id="GBRH01167105">
    <property type="protein sequence ID" value="JAE30791.1"/>
    <property type="molecule type" value="Transcribed_RNA"/>
</dbReference>
<organism evidence="1">
    <name type="scientific">Arundo donax</name>
    <name type="common">Giant reed</name>
    <name type="synonym">Donax arundinaceus</name>
    <dbReference type="NCBI Taxonomy" id="35708"/>
    <lineage>
        <taxon>Eukaryota</taxon>
        <taxon>Viridiplantae</taxon>
        <taxon>Streptophyta</taxon>
        <taxon>Embryophyta</taxon>
        <taxon>Tracheophyta</taxon>
        <taxon>Spermatophyta</taxon>
        <taxon>Magnoliopsida</taxon>
        <taxon>Liliopsida</taxon>
        <taxon>Poales</taxon>
        <taxon>Poaceae</taxon>
        <taxon>PACMAD clade</taxon>
        <taxon>Arundinoideae</taxon>
        <taxon>Arundineae</taxon>
        <taxon>Arundo</taxon>
    </lineage>
</organism>
<sequence>MSVFFVKFLIPNTYFSCCRAMVMAAPPMNPTIAACDKNSMRKPNLRNPRVA</sequence>
<accession>A0A0A9H7E4</accession>
<name>A0A0A9H7E4_ARUDO</name>
<dbReference type="PROSITE" id="PS51257">
    <property type="entry name" value="PROKAR_LIPOPROTEIN"/>
    <property type="match status" value="1"/>
</dbReference>
<reference evidence="1" key="2">
    <citation type="journal article" date="2015" name="Data Brief">
        <title>Shoot transcriptome of the giant reed, Arundo donax.</title>
        <authorList>
            <person name="Barrero R.A."/>
            <person name="Guerrero F.D."/>
            <person name="Moolhuijzen P."/>
            <person name="Goolsby J.A."/>
            <person name="Tidwell J."/>
            <person name="Bellgard S.E."/>
            <person name="Bellgard M.I."/>
        </authorList>
    </citation>
    <scope>NUCLEOTIDE SEQUENCE</scope>
    <source>
        <tissue evidence="1">Shoot tissue taken approximately 20 cm above the soil surface</tissue>
    </source>
</reference>
<dbReference type="AlphaFoldDB" id="A0A0A9H7E4"/>